<dbReference type="InterPro" id="IPR027417">
    <property type="entry name" value="P-loop_NTPase"/>
</dbReference>
<dbReference type="Gene3D" id="3.40.50.300">
    <property type="entry name" value="P-loop containing nucleotide triphosphate hydrolases"/>
    <property type="match status" value="1"/>
</dbReference>
<gene>
    <name evidence="3" type="ORF">SAMN05216226_102233</name>
</gene>
<evidence type="ECO:0000256" key="1">
    <source>
        <dbReference type="ARBA" id="ARBA00022679"/>
    </source>
</evidence>
<dbReference type="Proteomes" id="UP000198856">
    <property type="component" value="Unassembled WGS sequence"/>
</dbReference>
<dbReference type="EMBL" id="FNFC01000002">
    <property type="protein sequence ID" value="SDJ34602.1"/>
    <property type="molecule type" value="Genomic_DNA"/>
</dbReference>
<protein>
    <submittedName>
        <fullName evidence="3">Sulfotransferase family protein</fullName>
    </submittedName>
</protein>
<evidence type="ECO:0000313" key="4">
    <source>
        <dbReference type="Proteomes" id="UP000198856"/>
    </source>
</evidence>
<sequence>MSGLTRVTERLPLPPAGKELMENPERIPALTRDRFTAVRRLAALPHLIEHRDEFESVEAYCMFIGHGRTGHSLVGSLLNGHREMVVSHELDALRLLDRAKVPVTRDQLFSAILQRNAEFTGLGREWEKYSYDIPGTTQEDFDRLRIIGDKKGAASTRRLGTSPELLGDLRETVSVPIRAVHVVRNPFDTIASRRKLKETWREYGIEKYFANADNVELISEMLDADELFRLHHEDLIDDTAGVLSDLCDFVGVEADEDYLTACDDFVFDSPKHTREEIDWTDEEIERISTKSQQYDWLSHYTFDE</sequence>
<dbReference type="RefSeq" id="WP_092699282.1">
    <property type="nucleotide sequence ID" value="NZ_FNFC01000002.1"/>
</dbReference>
<dbReference type="GO" id="GO:0008476">
    <property type="term" value="F:protein-tyrosine sulfotransferase activity"/>
    <property type="evidence" value="ECO:0007669"/>
    <property type="project" value="InterPro"/>
</dbReference>
<name>A0A1G8SZ98_9EURY</name>
<dbReference type="SUPFAM" id="SSF52540">
    <property type="entry name" value="P-loop containing nucleoside triphosphate hydrolases"/>
    <property type="match status" value="1"/>
</dbReference>
<dbReference type="STRING" id="890420.SAMN05216226_102233"/>
<dbReference type="PANTHER" id="PTHR12788">
    <property type="entry name" value="PROTEIN-TYROSINE SULFOTRANSFERASE 2"/>
    <property type="match status" value="1"/>
</dbReference>
<keyword evidence="4" id="KW-1185">Reference proteome</keyword>
<dbReference type="Pfam" id="PF13469">
    <property type="entry name" value="Sulfotransfer_3"/>
    <property type="match status" value="1"/>
</dbReference>
<dbReference type="AlphaFoldDB" id="A0A1G8SZ98"/>
<accession>A0A1G8SZ98</accession>
<evidence type="ECO:0000256" key="2">
    <source>
        <dbReference type="SAM" id="MobiDB-lite"/>
    </source>
</evidence>
<keyword evidence="1 3" id="KW-0808">Transferase</keyword>
<dbReference type="PANTHER" id="PTHR12788:SF8">
    <property type="entry name" value="PROTEIN-TYROSINE SULFOTRANSFERASE"/>
    <property type="match status" value="1"/>
</dbReference>
<feature type="region of interest" description="Disordered" evidence="2">
    <location>
        <begin position="1"/>
        <end position="20"/>
    </location>
</feature>
<proteinExistence type="predicted"/>
<organism evidence="3 4">
    <name type="scientific">Halovenus aranensis</name>
    <dbReference type="NCBI Taxonomy" id="890420"/>
    <lineage>
        <taxon>Archaea</taxon>
        <taxon>Methanobacteriati</taxon>
        <taxon>Methanobacteriota</taxon>
        <taxon>Stenosarchaea group</taxon>
        <taxon>Halobacteria</taxon>
        <taxon>Halobacteriales</taxon>
        <taxon>Haloarculaceae</taxon>
        <taxon>Halovenus</taxon>
    </lineage>
</organism>
<reference evidence="3 4" key="1">
    <citation type="submission" date="2016-10" db="EMBL/GenBank/DDBJ databases">
        <authorList>
            <person name="de Groot N.N."/>
        </authorList>
    </citation>
    <scope>NUCLEOTIDE SEQUENCE [LARGE SCALE GENOMIC DNA]</scope>
    <source>
        <strain evidence="3 4">IBRC-M10015</strain>
    </source>
</reference>
<dbReference type="InterPro" id="IPR026634">
    <property type="entry name" value="TPST-like"/>
</dbReference>
<evidence type="ECO:0000313" key="3">
    <source>
        <dbReference type="EMBL" id="SDJ34602.1"/>
    </source>
</evidence>